<evidence type="ECO:0000256" key="1">
    <source>
        <dbReference type="ARBA" id="ARBA00000385"/>
    </source>
</evidence>
<dbReference type="Pfam" id="PF01509">
    <property type="entry name" value="TruB_N"/>
    <property type="match status" value="1"/>
</dbReference>
<feature type="domain" description="Pseudouridine synthase II N-terminal" evidence="6">
    <location>
        <begin position="39"/>
        <end position="184"/>
    </location>
</feature>
<feature type="domain" description="tRNA pseudouridylate synthase B C-terminal" evidence="7">
    <location>
        <begin position="185"/>
        <end position="217"/>
    </location>
</feature>
<dbReference type="NCBIfam" id="TIGR00431">
    <property type="entry name" value="TruB"/>
    <property type="match status" value="1"/>
</dbReference>
<dbReference type="CDD" id="cd02573">
    <property type="entry name" value="PseudoU_synth_EcTruB"/>
    <property type="match status" value="1"/>
</dbReference>
<dbReference type="RefSeq" id="WP_194739544.1">
    <property type="nucleotide sequence ID" value="NZ_JADKYY010000008.1"/>
</dbReference>
<dbReference type="EMBL" id="JADKYY010000008">
    <property type="protein sequence ID" value="MBF5027615.1"/>
    <property type="molecule type" value="Genomic_DNA"/>
</dbReference>
<keyword evidence="3 5" id="KW-0819">tRNA processing</keyword>
<dbReference type="EC" id="5.4.99.25" evidence="5"/>
<evidence type="ECO:0000256" key="4">
    <source>
        <dbReference type="ARBA" id="ARBA00023235"/>
    </source>
</evidence>
<evidence type="ECO:0000313" key="9">
    <source>
        <dbReference type="Proteomes" id="UP000694480"/>
    </source>
</evidence>
<organism evidence="8 9">
    <name type="scientific">Planobacterium oryzisoli</name>
    <dbReference type="NCBI Taxonomy" id="2771435"/>
    <lineage>
        <taxon>Bacteria</taxon>
        <taxon>Pseudomonadati</taxon>
        <taxon>Bacteroidota</taxon>
        <taxon>Flavobacteriia</taxon>
        <taxon>Flavobacteriales</taxon>
        <taxon>Weeksellaceae</taxon>
        <taxon>Chryseobacterium group</taxon>
        <taxon>Chryseobacterium</taxon>
    </lineage>
</organism>
<dbReference type="InterPro" id="IPR014780">
    <property type="entry name" value="tRNA_psdUridine_synth_TruB"/>
</dbReference>
<proteinExistence type="inferred from homology"/>
<dbReference type="HAMAP" id="MF_01080">
    <property type="entry name" value="TruB_bact"/>
    <property type="match status" value="1"/>
</dbReference>
<evidence type="ECO:0000256" key="5">
    <source>
        <dbReference type="HAMAP-Rule" id="MF_01080"/>
    </source>
</evidence>
<dbReference type="GO" id="GO:0003723">
    <property type="term" value="F:RNA binding"/>
    <property type="evidence" value="ECO:0007669"/>
    <property type="project" value="InterPro"/>
</dbReference>
<dbReference type="InterPro" id="IPR032819">
    <property type="entry name" value="TruB_C"/>
</dbReference>
<gene>
    <name evidence="5 8" type="primary">truB</name>
    <name evidence="8" type="ORF">IC612_07370</name>
</gene>
<sequence>MSVEELLEGQVLLLDKPLDWTSFQAVNKLKYKLKAEFRLKKLKIGHAGTLDPKATGLLIVCTGKATKQISQIQDAAKTYQVEIKIGVQTESYDTEKPEILPTDYSHVTAENIREAVLSFQGEIDQTPPVFSAIKIEGKRAYDLARQGKEVAMKSRKTTIHSITDLELSLPYVRFTVHCSKGTYIRSLAHDIGERLGIGAYLTALRRTRIGEYDVANAHSKYLESDFRFSNGDGENTHQ</sequence>
<dbReference type="InterPro" id="IPR020103">
    <property type="entry name" value="PsdUridine_synth_cat_dom_sf"/>
</dbReference>
<evidence type="ECO:0000313" key="8">
    <source>
        <dbReference type="EMBL" id="MBF5027615.1"/>
    </source>
</evidence>
<evidence type="ECO:0000256" key="3">
    <source>
        <dbReference type="ARBA" id="ARBA00022694"/>
    </source>
</evidence>
<comment type="similarity">
    <text evidence="2 5">Belongs to the pseudouridine synthase TruB family. Type 1 subfamily.</text>
</comment>
<name>A0A930YWL3_9FLAO</name>
<evidence type="ECO:0000259" key="6">
    <source>
        <dbReference type="Pfam" id="PF01509"/>
    </source>
</evidence>
<dbReference type="Proteomes" id="UP000694480">
    <property type="component" value="Unassembled WGS sequence"/>
</dbReference>
<dbReference type="PANTHER" id="PTHR13767:SF2">
    <property type="entry name" value="PSEUDOURIDYLATE SYNTHASE TRUB1"/>
    <property type="match status" value="1"/>
</dbReference>
<dbReference type="InterPro" id="IPR002501">
    <property type="entry name" value="PsdUridine_synth_N"/>
</dbReference>
<keyword evidence="4 5" id="KW-0413">Isomerase</keyword>
<reference evidence="8" key="1">
    <citation type="submission" date="2020-11" db="EMBL/GenBank/DDBJ databases">
        <title>Genome seq and assembly of Planobacterium sp.</title>
        <authorList>
            <person name="Chhetri G."/>
        </authorList>
    </citation>
    <scope>NUCLEOTIDE SEQUENCE</scope>
    <source>
        <strain evidence="8">GCR5</strain>
    </source>
</reference>
<dbReference type="AlphaFoldDB" id="A0A930YWL3"/>
<dbReference type="SUPFAM" id="SSF55120">
    <property type="entry name" value="Pseudouridine synthase"/>
    <property type="match status" value="1"/>
</dbReference>
<accession>A0A930YWL3</accession>
<dbReference type="GO" id="GO:0160148">
    <property type="term" value="F:tRNA pseudouridine(55) synthase activity"/>
    <property type="evidence" value="ECO:0007669"/>
    <property type="project" value="UniProtKB-EC"/>
</dbReference>
<keyword evidence="9" id="KW-1185">Reference proteome</keyword>
<evidence type="ECO:0000259" key="7">
    <source>
        <dbReference type="Pfam" id="PF16198"/>
    </source>
</evidence>
<comment type="catalytic activity">
    <reaction evidence="1 5">
        <text>uridine(55) in tRNA = pseudouridine(55) in tRNA</text>
        <dbReference type="Rhea" id="RHEA:42532"/>
        <dbReference type="Rhea" id="RHEA-COMP:10101"/>
        <dbReference type="Rhea" id="RHEA-COMP:10102"/>
        <dbReference type="ChEBI" id="CHEBI:65314"/>
        <dbReference type="ChEBI" id="CHEBI:65315"/>
        <dbReference type="EC" id="5.4.99.25"/>
    </reaction>
</comment>
<feature type="active site" description="Nucleophile" evidence="5">
    <location>
        <position position="51"/>
    </location>
</feature>
<evidence type="ECO:0000256" key="2">
    <source>
        <dbReference type="ARBA" id="ARBA00005642"/>
    </source>
</evidence>
<comment type="caution">
    <text evidence="8">The sequence shown here is derived from an EMBL/GenBank/DDBJ whole genome shotgun (WGS) entry which is preliminary data.</text>
</comment>
<comment type="function">
    <text evidence="5">Responsible for synthesis of pseudouridine from uracil-55 in the psi GC loop of transfer RNAs.</text>
</comment>
<dbReference type="PANTHER" id="PTHR13767">
    <property type="entry name" value="TRNA-PSEUDOURIDINE SYNTHASE"/>
    <property type="match status" value="1"/>
</dbReference>
<dbReference type="Pfam" id="PF16198">
    <property type="entry name" value="TruB_C_2"/>
    <property type="match status" value="1"/>
</dbReference>
<dbReference type="GO" id="GO:0031119">
    <property type="term" value="P:tRNA pseudouridine synthesis"/>
    <property type="evidence" value="ECO:0007669"/>
    <property type="project" value="UniProtKB-UniRule"/>
</dbReference>
<dbReference type="Gene3D" id="3.30.2350.10">
    <property type="entry name" value="Pseudouridine synthase"/>
    <property type="match status" value="1"/>
</dbReference>
<protein>
    <recommendedName>
        <fullName evidence="5">tRNA pseudouridine synthase B</fullName>
        <ecNumber evidence="5">5.4.99.25</ecNumber>
    </recommendedName>
    <alternativeName>
        <fullName evidence="5">tRNA pseudouridine(55) synthase</fullName>
        <shortName evidence="5">Psi55 synthase</shortName>
    </alternativeName>
    <alternativeName>
        <fullName evidence="5">tRNA pseudouridylate synthase</fullName>
    </alternativeName>
    <alternativeName>
        <fullName evidence="5">tRNA-uridine isomerase</fullName>
    </alternativeName>
</protein>
<dbReference type="GO" id="GO:1990481">
    <property type="term" value="P:mRNA pseudouridine synthesis"/>
    <property type="evidence" value="ECO:0007669"/>
    <property type="project" value="TreeGrafter"/>
</dbReference>